<gene>
    <name evidence="3" type="ORF">FJT64_022053</name>
</gene>
<dbReference type="GO" id="GO:0008270">
    <property type="term" value="F:zinc ion binding"/>
    <property type="evidence" value="ECO:0007669"/>
    <property type="project" value="UniProtKB-KW"/>
</dbReference>
<keyword evidence="1" id="KW-0863">Zinc-finger</keyword>
<dbReference type="PROSITE" id="PS00028">
    <property type="entry name" value="ZINC_FINGER_C2H2_1"/>
    <property type="match status" value="1"/>
</dbReference>
<keyword evidence="1" id="KW-0862">Zinc</keyword>
<evidence type="ECO:0000256" key="1">
    <source>
        <dbReference type="PROSITE-ProRule" id="PRU00042"/>
    </source>
</evidence>
<evidence type="ECO:0000313" key="4">
    <source>
        <dbReference type="Proteomes" id="UP000440578"/>
    </source>
</evidence>
<comment type="caution">
    <text evidence="3">The sequence shown here is derived from an EMBL/GenBank/DDBJ whole genome shotgun (WGS) entry which is preliminary data.</text>
</comment>
<feature type="domain" description="C2H2-type" evidence="2">
    <location>
        <begin position="115"/>
        <end position="143"/>
    </location>
</feature>
<evidence type="ECO:0000259" key="2">
    <source>
        <dbReference type="PROSITE" id="PS50157"/>
    </source>
</evidence>
<dbReference type="PANTHER" id="PTHR21385">
    <property type="entry name" value="ZINC FINGER PROTEIN-RELATED"/>
    <property type="match status" value="1"/>
</dbReference>
<organism evidence="3 4">
    <name type="scientific">Amphibalanus amphitrite</name>
    <name type="common">Striped barnacle</name>
    <name type="synonym">Balanus amphitrite</name>
    <dbReference type="NCBI Taxonomy" id="1232801"/>
    <lineage>
        <taxon>Eukaryota</taxon>
        <taxon>Metazoa</taxon>
        <taxon>Ecdysozoa</taxon>
        <taxon>Arthropoda</taxon>
        <taxon>Crustacea</taxon>
        <taxon>Multicrustacea</taxon>
        <taxon>Cirripedia</taxon>
        <taxon>Thoracica</taxon>
        <taxon>Thoracicalcarea</taxon>
        <taxon>Balanomorpha</taxon>
        <taxon>Balanoidea</taxon>
        <taxon>Balanidae</taxon>
        <taxon>Amphibalaninae</taxon>
        <taxon>Amphibalanus</taxon>
    </lineage>
</organism>
<dbReference type="Proteomes" id="UP000440578">
    <property type="component" value="Unassembled WGS sequence"/>
</dbReference>
<dbReference type="AlphaFoldDB" id="A0A6A4WMA8"/>
<keyword evidence="4" id="KW-1185">Reference proteome</keyword>
<evidence type="ECO:0000313" key="3">
    <source>
        <dbReference type="EMBL" id="KAF0306389.1"/>
    </source>
</evidence>
<protein>
    <recommendedName>
        <fullName evidence="2">C2H2-type domain-containing protein</fullName>
    </recommendedName>
</protein>
<sequence length="157" mass="18019">MILLSRVYDTLDGECPVCTQRSVVWRPCPVSPQLTVCPHRQVWVLLLTQVVPCPHPTSGHHACSVRRSYVARKIIESRWLPVVARYNVSLPLQCPLHPARLQYSHLPRRRHGQRWRCPVCGRQFSREVLVEYHHRAEHAAPPDRQVSIGRGTMVVSG</sequence>
<dbReference type="InterPro" id="IPR013087">
    <property type="entry name" value="Znf_C2H2_type"/>
</dbReference>
<accession>A0A6A4WMA8</accession>
<keyword evidence="1" id="KW-0479">Metal-binding</keyword>
<dbReference type="PANTHER" id="PTHR21385:SF0">
    <property type="entry name" value="RE51073P"/>
    <property type="match status" value="1"/>
</dbReference>
<name>A0A6A4WMA8_AMPAM</name>
<reference evidence="3 4" key="1">
    <citation type="submission" date="2019-07" db="EMBL/GenBank/DDBJ databases">
        <title>Draft genome assembly of a fouling barnacle, Amphibalanus amphitrite (Darwin, 1854): The first reference genome for Thecostraca.</title>
        <authorList>
            <person name="Kim W."/>
        </authorList>
    </citation>
    <scope>NUCLEOTIDE SEQUENCE [LARGE SCALE GENOMIC DNA]</scope>
    <source>
        <strain evidence="3">SNU_AA5</strain>
        <tissue evidence="3">Soma without cirri and trophi</tissue>
    </source>
</reference>
<dbReference type="PROSITE" id="PS50157">
    <property type="entry name" value="ZINC_FINGER_C2H2_2"/>
    <property type="match status" value="1"/>
</dbReference>
<dbReference type="OrthoDB" id="4507at2759"/>
<dbReference type="EMBL" id="VIIS01000672">
    <property type="protein sequence ID" value="KAF0306389.1"/>
    <property type="molecule type" value="Genomic_DNA"/>
</dbReference>
<proteinExistence type="predicted"/>